<dbReference type="Proteomes" id="UP001162131">
    <property type="component" value="Unassembled WGS sequence"/>
</dbReference>
<dbReference type="AlphaFoldDB" id="A0AAU9J101"/>
<accession>A0AAU9J101</accession>
<keyword evidence="2" id="KW-1185">Reference proteome</keyword>
<reference evidence="1" key="1">
    <citation type="submission" date="2021-09" db="EMBL/GenBank/DDBJ databases">
        <authorList>
            <consortium name="AG Swart"/>
            <person name="Singh M."/>
            <person name="Singh A."/>
            <person name="Seah K."/>
            <person name="Emmerich C."/>
        </authorList>
    </citation>
    <scope>NUCLEOTIDE SEQUENCE</scope>
    <source>
        <strain evidence="1">ATCC30299</strain>
    </source>
</reference>
<protein>
    <submittedName>
        <fullName evidence="1">Uncharacterized protein</fullName>
    </submittedName>
</protein>
<comment type="caution">
    <text evidence="1">The sequence shown here is derived from an EMBL/GenBank/DDBJ whole genome shotgun (WGS) entry which is preliminary data.</text>
</comment>
<dbReference type="Gene3D" id="2.40.128.190">
    <property type="match status" value="1"/>
</dbReference>
<evidence type="ECO:0000313" key="2">
    <source>
        <dbReference type="Proteomes" id="UP001162131"/>
    </source>
</evidence>
<sequence length="69" mass="7727">MAEYCWDGNGWFVGEFKAEGVVTGATSWLNESGVIIKVYVRIHAGYIEEHTCENGWSVTSTFALGYFLK</sequence>
<name>A0AAU9J101_9CILI</name>
<dbReference type="EMBL" id="CAJZBQ010000024">
    <property type="protein sequence ID" value="CAG9319926.1"/>
    <property type="molecule type" value="Genomic_DNA"/>
</dbReference>
<organism evidence="1 2">
    <name type="scientific">Blepharisma stoltei</name>
    <dbReference type="NCBI Taxonomy" id="1481888"/>
    <lineage>
        <taxon>Eukaryota</taxon>
        <taxon>Sar</taxon>
        <taxon>Alveolata</taxon>
        <taxon>Ciliophora</taxon>
        <taxon>Postciliodesmatophora</taxon>
        <taxon>Heterotrichea</taxon>
        <taxon>Heterotrichida</taxon>
        <taxon>Blepharismidae</taxon>
        <taxon>Blepharisma</taxon>
    </lineage>
</organism>
<gene>
    <name evidence="1" type="ORF">BSTOLATCC_MIC25170</name>
</gene>
<proteinExistence type="predicted"/>
<evidence type="ECO:0000313" key="1">
    <source>
        <dbReference type="EMBL" id="CAG9319926.1"/>
    </source>
</evidence>